<evidence type="ECO:0000313" key="3">
    <source>
        <dbReference type="Proteomes" id="UP000230750"/>
    </source>
</evidence>
<reference evidence="2 3" key="1">
    <citation type="journal article" date="2017" name="PLoS Biol.">
        <title>The sea cucumber genome provides insights into morphological evolution and visceral regeneration.</title>
        <authorList>
            <person name="Zhang X."/>
            <person name="Sun L."/>
            <person name="Yuan J."/>
            <person name="Sun Y."/>
            <person name="Gao Y."/>
            <person name="Zhang L."/>
            <person name="Li S."/>
            <person name="Dai H."/>
            <person name="Hamel J.F."/>
            <person name="Liu C."/>
            <person name="Yu Y."/>
            <person name="Liu S."/>
            <person name="Lin W."/>
            <person name="Guo K."/>
            <person name="Jin S."/>
            <person name="Xu P."/>
            <person name="Storey K.B."/>
            <person name="Huan P."/>
            <person name="Zhang T."/>
            <person name="Zhou Y."/>
            <person name="Zhang J."/>
            <person name="Lin C."/>
            <person name="Li X."/>
            <person name="Xing L."/>
            <person name="Huo D."/>
            <person name="Sun M."/>
            <person name="Wang L."/>
            <person name="Mercier A."/>
            <person name="Li F."/>
            <person name="Yang H."/>
            <person name="Xiang J."/>
        </authorList>
    </citation>
    <scope>NUCLEOTIDE SEQUENCE [LARGE SCALE GENOMIC DNA]</scope>
    <source>
        <strain evidence="2">Shaxun</strain>
        <tissue evidence="2">Muscle</tissue>
    </source>
</reference>
<feature type="compositionally biased region" description="Basic and acidic residues" evidence="1">
    <location>
        <begin position="76"/>
        <end position="105"/>
    </location>
</feature>
<keyword evidence="3" id="KW-1185">Reference proteome</keyword>
<dbReference type="Proteomes" id="UP000230750">
    <property type="component" value="Unassembled WGS sequence"/>
</dbReference>
<feature type="compositionally biased region" description="Acidic residues" evidence="1">
    <location>
        <begin position="753"/>
        <end position="764"/>
    </location>
</feature>
<name>A0A2G8L4R9_STIJA</name>
<feature type="compositionally biased region" description="Basic residues" evidence="1">
    <location>
        <begin position="1050"/>
        <end position="1060"/>
    </location>
</feature>
<feature type="compositionally biased region" description="Basic and acidic residues" evidence="1">
    <location>
        <begin position="799"/>
        <end position="825"/>
    </location>
</feature>
<feature type="compositionally biased region" description="Polar residues" evidence="1">
    <location>
        <begin position="589"/>
        <end position="599"/>
    </location>
</feature>
<gene>
    <name evidence="2" type="ORF">BSL78_07859</name>
</gene>
<dbReference type="EMBL" id="MRZV01000222">
    <property type="protein sequence ID" value="PIK55263.1"/>
    <property type="molecule type" value="Genomic_DNA"/>
</dbReference>
<feature type="region of interest" description="Disordered" evidence="1">
    <location>
        <begin position="53"/>
        <end position="126"/>
    </location>
</feature>
<feature type="region of interest" description="Disordered" evidence="1">
    <location>
        <begin position="542"/>
        <end position="864"/>
    </location>
</feature>
<accession>A0A2G8L4R9</accession>
<proteinExistence type="predicted"/>
<comment type="caution">
    <text evidence="2">The sequence shown here is derived from an EMBL/GenBank/DDBJ whole genome shotgun (WGS) entry which is preliminary data.</text>
</comment>
<protein>
    <submittedName>
        <fullName evidence="2">Uncharacterized protein</fullName>
    </submittedName>
</protein>
<dbReference type="OrthoDB" id="10072664at2759"/>
<dbReference type="AlphaFoldDB" id="A0A2G8L4R9"/>
<evidence type="ECO:0000313" key="2">
    <source>
        <dbReference type="EMBL" id="PIK55263.1"/>
    </source>
</evidence>
<feature type="compositionally biased region" description="Basic residues" evidence="1">
    <location>
        <begin position="106"/>
        <end position="121"/>
    </location>
</feature>
<feature type="compositionally biased region" description="Basic and acidic residues" evidence="1">
    <location>
        <begin position="574"/>
        <end position="588"/>
    </location>
</feature>
<feature type="region of interest" description="Disordered" evidence="1">
    <location>
        <begin position="1050"/>
        <end position="1073"/>
    </location>
</feature>
<feature type="compositionally biased region" description="Polar residues" evidence="1">
    <location>
        <begin position="678"/>
        <end position="694"/>
    </location>
</feature>
<evidence type="ECO:0000256" key="1">
    <source>
        <dbReference type="SAM" id="MobiDB-lite"/>
    </source>
</evidence>
<feature type="compositionally biased region" description="Basic and acidic residues" evidence="1">
    <location>
        <begin position="695"/>
        <end position="712"/>
    </location>
</feature>
<organism evidence="2 3">
    <name type="scientific">Stichopus japonicus</name>
    <name type="common">Sea cucumber</name>
    <dbReference type="NCBI Taxonomy" id="307972"/>
    <lineage>
        <taxon>Eukaryota</taxon>
        <taxon>Metazoa</taxon>
        <taxon>Echinodermata</taxon>
        <taxon>Eleutherozoa</taxon>
        <taxon>Echinozoa</taxon>
        <taxon>Holothuroidea</taxon>
        <taxon>Aspidochirotacea</taxon>
        <taxon>Aspidochirotida</taxon>
        <taxon>Stichopodidae</taxon>
        <taxon>Apostichopus</taxon>
    </lineage>
</organism>
<feature type="compositionally biased region" description="Basic residues" evidence="1">
    <location>
        <begin position="769"/>
        <end position="779"/>
    </location>
</feature>
<feature type="region of interest" description="Disordered" evidence="1">
    <location>
        <begin position="955"/>
        <end position="975"/>
    </location>
</feature>
<sequence length="1094" mass="122420">MKNPEPNRYGLQNDVSDESLMMLEGVISDDELLQTSPTDLGSSLIARRASIEVKSQTEHPTPAGSLVRLKVKQNRNYREVERDLNKGEITEKQGKKPAEDREEKIRRKNTKHEKHISKKISSHGNESLGTTYDEWSSVKGGRISKDKTQIIESNHGNNSRLPDGKEIKHKPVGKFEFGSTSNDRPSVGLVGPDGGYYIGEYDEEGNFAPHTRLNNDGSTRPVTMGTNNLYYTHNEGWLDDKSEKDQGKGLRFDYGSHGNSQVSEQRSYYDTAADMHSDPDPSNMQKFSTLQREIVWTHETSPGDVIHDHNLENARQVVHNYDKSERLHENGNRIEKTVLKDRNQIVHDSIAERGEKERNISVEIKEVQQQRLEEEKHIQETNIVLNAGVGQKMTAEPYSSRVMGQQDEEDMSVTTGNILSDEISKDKSQSSYVCLDSDERGKETTSGRLLRLADEELDSCTTKGERSVISEQNDLINDSVQNLSDKVPEVKSSIILSEISLADPKDDSSPTKIQEDVAARREAAKDKVDSYPESAAISADSISCVALDKDEDVPRNGPEPMEEQVSESKLNKLSQEDNQKQSHVDENLKTGSPPDSLTADTGLESKEILPEETEPSYDAFPSEKHDKLGSARKSAKSGRRGSIDAKGKVKNPAVKNVTGRPDTKAGALRKHMLATPKSLLTQNATLEVGQSNKTGSRESDKVLEDDKPKDDGNGSGIDKTSDYNEMQNGMRDEEMVEEGEIPAKVGERTGEWTGDEPGQDEEETMSTGKGRRKIRRPAKKERMPSTVNRKRAGVVASRVEGEVREGRKEETIKERNRDQVNEMKQENNIPEIINQPEERPNSSSWLQRDSRPRIASGKEITSKSSLSKFSEFALNLNPAKQEGNQASFRMTYSTLPRNFDSEHSSSQTLFDRGVKSPDKLPSLVTREQSPPSAKASRTLPESDLNYMVVDKGYGGSSTPIKSPPSPPMRLRPCTGDSAEREEPIWESVSEMWQKHTTLMGRFSKLEDYLYLPLTQAFTFSFFDVPCHYVEQRSDLRVKGAGIKSLKRPPKMKIKGKKKRPPLLNSKSYGKKRKTKVVNRTSSRNSGCWRNGIGG</sequence>
<feature type="region of interest" description="Disordered" evidence="1">
    <location>
        <begin position="896"/>
        <end position="941"/>
    </location>
</feature>